<organism evidence="2 3">
    <name type="scientific">Rhodoblastus acidophilus</name>
    <name type="common">Rhodopseudomonas acidophila</name>
    <dbReference type="NCBI Taxonomy" id="1074"/>
    <lineage>
        <taxon>Bacteria</taxon>
        <taxon>Pseudomonadati</taxon>
        <taxon>Pseudomonadota</taxon>
        <taxon>Alphaproteobacteria</taxon>
        <taxon>Hyphomicrobiales</taxon>
        <taxon>Rhodoblastaceae</taxon>
        <taxon>Rhodoblastus</taxon>
    </lineage>
</organism>
<protein>
    <submittedName>
        <fullName evidence="2">Putative transmembrane protein (PGPGW)</fullName>
    </submittedName>
</protein>
<evidence type="ECO:0000313" key="3">
    <source>
        <dbReference type="Proteomes" id="UP000198418"/>
    </source>
</evidence>
<sequence>MESRWFAAWLEKLRHPRQRWLRIPVGIALVLAGIVGFLPVVGFWMIPVGLSLLALDFPAAEKANRWIETKVKAALAWVTRRKTPD</sequence>
<evidence type="ECO:0000313" key="2">
    <source>
        <dbReference type="EMBL" id="SNB82738.1"/>
    </source>
</evidence>
<keyword evidence="1" id="KW-0472">Membrane</keyword>
<feature type="transmembrane region" description="Helical" evidence="1">
    <location>
        <begin position="21"/>
        <end position="46"/>
    </location>
</feature>
<dbReference type="EMBL" id="FYDG01000022">
    <property type="protein sequence ID" value="SNB82738.1"/>
    <property type="molecule type" value="Genomic_DNA"/>
</dbReference>
<keyword evidence="1" id="KW-1133">Transmembrane helix</keyword>
<dbReference type="RefSeq" id="WP_088522419.1">
    <property type="nucleotide sequence ID" value="NZ_FYDG01000022.1"/>
</dbReference>
<accession>A0A212SB52</accession>
<proteinExistence type="predicted"/>
<dbReference type="Pfam" id="PF09656">
    <property type="entry name" value="PGPGW"/>
    <property type="match status" value="1"/>
</dbReference>
<dbReference type="Proteomes" id="UP000198418">
    <property type="component" value="Unassembled WGS sequence"/>
</dbReference>
<gene>
    <name evidence="2" type="ORF">SAMN06265338_12214</name>
</gene>
<dbReference type="AlphaFoldDB" id="A0A212SB52"/>
<dbReference type="InterPro" id="IPR019099">
    <property type="entry name" value="Uncharacterised_PGPGW_TM"/>
</dbReference>
<name>A0A212SB52_RHOAC</name>
<dbReference type="OrthoDB" id="5959103at2"/>
<keyword evidence="3" id="KW-1185">Reference proteome</keyword>
<keyword evidence="1 2" id="KW-0812">Transmembrane</keyword>
<reference evidence="3" key="1">
    <citation type="submission" date="2017-06" db="EMBL/GenBank/DDBJ databases">
        <authorList>
            <person name="Varghese N."/>
            <person name="Submissions S."/>
        </authorList>
    </citation>
    <scope>NUCLEOTIDE SEQUENCE [LARGE SCALE GENOMIC DNA]</scope>
    <source>
        <strain evidence="3">DSM 137</strain>
    </source>
</reference>
<evidence type="ECO:0000256" key="1">
    <source>
        <dbReference type="SAM" id="Phobius"/>
    </source>
</evidence>